<evidence type="ECO:0000313" key="1">
    <source>
        <dbReference type="EMBL" id="MFD0980909.1"/>
    </source>
</evidence>
<evidence type="ECO:0000313" key="2">
    <source>
        <dbReference type="Proteomes" id="UP001597108"/>
    </source>
</evidence>
<name>A0ABW3ISV3_9RHOB</name>
<dbReference type="Proteomes" id="UP001597108">
    <property type="component" value="Unassembled WGS sequence"/>
</dbReference>
<proteinExistence type="predicted"/>
<protein>
    <submittedName>
        <fullName evidence="1">Uncharacterized protein</fullName>
    </submittedName>
</protein>
<accession>A0ABW3ISV3</accession>
<dbReference type="EMBL" id="JBHTJT010000031">
    <property type="protein sequence ID" value="MFD0980909.1"/>
    <property type="molecule type" value="Genomic_DNA"/>
</dbReference>
<keyword evidence="2" id="KW-1185">Reference proteome</keyword>
<gene>
    <name evidence="1" type="ORF">ACFQ2S_14775</name>
</gene>
<comment type="caution">
    <text evidence="1">The sequence shown here is derived from an EMBL/GenBank/DDBJ whole genome shotgun (WGS) entry which is preliminary data.</text>
</comment>
<organism evidence="1 2">
    <name type="scientific">Tropicimonas aquimaris</name>
    <dbReference type="NCBI Taxonomy" id="914152"/>
    <lineage>
        <taxon>Bacteria</taxon>
        <taxon>Pseudomonadati</taxon>
        <taxon>Pseudomonadota</taxon>
        <taxon>Alphaproteobacteria</taxon>
        <taxon>Rhodobacterales</taxon>
        <taxon>Roseobacteraceae</taxon>
        <taxon>Tropicimonas</taxon>
    </lineage>
</organism>
<sequence length="111" mass="11641">MAAAESFDAVPAEARILRKSKIHVGPGGAWRAGVWYIGFRRLRAVVIPVGSGLPVALTPVFASAQTAAEIAEAHAAMAAELSGSAVITTEDDLVTSDTFLEDRVALNRQLP</sequence>
<reference evidence="2" key="1">
    <citation type="journal article" date="2019" name="Int. J. Syst. Evol. Microbiol.">
        <title>The Global Catalogue of Microorganisms (GCM) 10K type strain sequencing project: providing services to taxonomists for standard genome sequencing and annotation.</title>
        <authorList>
            <consortium name="The Broad Institute Genomics Platform"/>
            <consortium name="The Broad Institute Genome Sequencing Center for Infectious Disease"/>
            <person name="Wu L."/>
            <person name="Ma J."/>
        </authorList>
    </citation>
    <scope>NUCLEOTIDE SEQUENCE [LARGE SCALE GENOMIC DNA]</scope>
    <source>
        <strain evidence="2">CCUG 60524</strain>
    </source>
</reference>